<evidence type="ECO:0000313" key="2">
    <source>
        <dbReference type="Proteomes" id="UP000317257"/>
    </source>
</evidence>
<protein>
    <submittedName>
        <fullName evidence="1">Uncharacterized protein</fullName>
    </submittedName>
</protein>
<reference evidence="2" key="1">
    <citation type="submission" date="2018-12" db="EMBL/GenBank/DDBJ databases">
        <title>The complete genome of Metarhizium rileyi, a key fungal pathogen of Lepidoptera.</title>
        <authorList>
            <person name="Binneck E."/>
            <person name="Lastra C.C.L."/>
            <person name="Sosa-Gomez D.R."/>
        </authorList>
    </citation>
    <scope>NUCLEOTIDE SEQUENCE [LARGE SCALE GENOMIC DNA]</scope>
    <source>
        <strain evidence="2">Cep018-CH2</strain>
    </source>
</reference>
<sequence length="80" mass="9056">MENQLNEPKEITVTDFSDFKTTPLRLVGKDGMVYWKDCPSVTLAREKEDHGKMINLRTGEMRLAKDYVLILIGDGGLGKQ</sequence>
<dbReference type="Proteomes" id="UP000317257">
    <property type="component" value="Unassembled WGS sequence"/>
</dbReference>
<evidence type="ECO:0000313" key="1">
    <source>
        <dbReference type="EMBL" id="TWU71731.1"/>
    </source>
</evidence>
<comment type="caution">
    <text evidence="1">The sequence shown here is derived from an EMBL/GenBank/DDBJ whole genome shotgun (WGS) entry which is preliminary data.</text>
</comment>
<gene>
    <name evidence="1" type="ORF">ED733_002338</name>
</gene>
<organism evidence="1 2">
    <name type="scientific">Metarhizium rileyi (strain RCEF 4871)</name>
    <name type="common">Nomuraea rileyi</name>
    <dbReference type="NCBI Taxonomy" id="1649241"/>
    <lineage>
        <taxon>Eukaryota</taxon>
        <taxon>Fungi</taxon>
        <taxon>Dikarya</taxon>
        <taxon>Ascomycota</taxon>
        <taxon>Pezizomycotina</taxon>
        <taxon>Sordariomycetes</taxon>
        <taxon>Hypocreomycetidae</taxon>
        <taxon>Hypocreales</taxon>
        <taxon>Clavicipitaceae</taxon>
        <taxon>Metarhizium</taxon>
    </lineage>
</organism>
<dbReference type="EMBL" id="SBHS01000038">
    <property type="protein sequence ID" value="TWU71731.1"/>
    <property type="molecule type" value="Genomic_DNA"/>
</dbReference>
<accession>A0A5C6G642</accession>
<dbReference type="AlphaFoldDB" id="A0A5C6G642"/>
<proteinExistence type="predicted"/>
<name>A0A5C6G642_METRR</name>